<evidence type="ECO:0000313" key="2">
    <source>
        <dbReference type="Proteomes" id="UP000231484"/>
    </source>
</evidence>
<accession>A0A066TAP5</accession>
<dbReference type="Proteomes" id="UP000231484">
    <property type="component" value="Unassembled WGS sequence"/>
</dbReference>
<protein>
    <submittedName>
        <fullName evidence="1">Uncharacterized protein</fullName>
    </submittedName>
</protein>
<name>A0A066TAP5_9NEIS</name>
<organism evidence="1 2">
    <name type="scientific">Snodgrassella alvi</name>
    <dbReference type="NCBI Taxonomy" id="1196083"/>
    <lineage>
        <taxon>Bacteria</taxon>
        <taxon>Pseudomonadati</taxon>
        <taxon>Pseudomonadota</taxon>
        <taxon>Betaproteobacteria</taxon>
        <taxon>Neisseriales</taxon>
        <taxon>Neisseriaceae</taxon>
        <taxon>Snodgrassella</taxon>
    </lineage>
</organism>
<proteinExistence type="predicted"/>
<dbReference type="EMBL" id="MEIQ01000026">
    <property type="protein sequence ID" value="PIT51960.1"/>
    <property type="molecule type" value="Genomic_DNA"/>
</dbReference>
<gene>
    <name evidence="1" type="ORF">BHC48_02380</name>
</gene>
<evidence type="ECO:0000313" key="1">
    <source>
        <dbReference type="EMBL" id="PIT51960.1"/>
    </source>
</evidence>
<sequence length="174" mass="20082">MFQRLKRTWPLLLLWLDLIYGFGLNIVASISLEPTPVPRNNLPVSPEIAFSWLQVIANGGMVLTLSFTFYILLQLNRAVQRHQFWPLTPVRVAALLIVLAFSLPAWWQWLWALWALVHGQNVIEWHNLHYLMVSILLLYPAGLCLHLLWIRYRQHSSMDDSDNSGQPASTQSPS</sequence>
<dbReference type="AlphaFoldDB" id="A0A066TAP5"/>
<comment type="caution">
    <text evidence="1">The sequence shown here is derived from an EMBL/GenBank/DDBJ whole genome shotgun (WGS) entry which is preliminary data.</text>
</comment>
<reference evidence="1 2" key="1">
    <citation type="journal article" date="2017" name="MBio">
        <title>Type VI secretion-mediated competition in the bee gut microbiome.</title>
        <authorList>
            <person name="Steele M.I."/>
            <person name="Kwong W.K."/>
            <person name="Powell J.E."/>
            <person name="Whiteley M."/>
            <person name="Moran N.A."/>
        </authorList>
    </citation>
    <scope>NUCLEOTIDE SEQUENCE [LARGE SCALE GENOMIC DNA]</scope>
    <source>
        <strain evidence="1 2">Occ4-2</strain>
    </source>
</reference>